<dbReference type="InterPro" id="IPR051533">
    <property type="entry name" value="WaaL-like"/>
</dbReference>
<keyword evidence="4 5" id="KW-0472">Membrane</keyword>
<name>A0A7W8C058_9BACT</name>
<dbReference type="EMBL" id="JACHGO010000001">
    <property type="protein sequence ID" value="MBB5142032.1"/>
    <property type="molecule type" value="Genomic_DNA"/>
</dbReference>
<dbReference type="PANTHER" id="PTHR37422:SF13">
    <property type="entry name" value="LIPOPOLYSACCHARIDE BIOSYNTHESIS PROTEIN PA4999-RELATED"/>
    <property type="match status" value="1"/>
</dbReference>
<feature type="transmembrane region" description="Helical" evidence="5">
    <location>
        <begin position="207"/>
        <end position="225"/>
    </location>
</feature>
<feature type="domain" description="O-antigen ligase-related" evidence="6">
    <location>
        <begin position="216"/>
        <end position="346"/>
    </location>
</feature>
<evidence type="ECO:0000313" key="7">
    <source>
        <dbReference type="EMBL" id="MBB5142032.1"/>
    </source>
</evidence>
<feature type="transmembrane region" description="Helical" evidence="5">
    <location>
        <begin position="137"/>
        <end position="157"/>
    </location>
</feature>
<dbReference type="GO" id="GO:0016020">
    <property type="term" value="C:membrane"/>
    <property type="evidence" value="ECO:0007669"/>
    <property type="project" value="UniProtKB-SubCell"/>
</dbReference>
<gene>
    <name evidence="7" type="ORF">HNQ38_000095</name>
</gene>
<dbReference type="AlphaFoldDB" id="A0A7W8C058"/>
<sequence length="453" mass="50916">MYNLLKCVKTRLIAVWALGEAFRQSPPAERWYSCLFWSFWMTLATFPMGYALRDIMPLVCLLFLGLYYRHNWQKSVLRRLGAWPLFVCLGVMVVIGVVFSNNIGSSLLHAASGLNKGFILPFIAMECVRNEKDLHRLAWAAILAVFWQGLDGVWQALTGKDFIMGYPMSSGRLTGSFDTYEVGNYIALALIPAFSLWCILRQSFSRLPSLLLCAATLWPAFFLLAGAGSRSGALAIAAAFGLWFLLASSSARWKSILFAAVALLLILLSQGRARMDAVVDDGRWSLWKLGWRVFLEHPWLGSGAGQYNTAFRSLGLTPEKDLITISHPHNLYLDMLYAHGLIGFIFGMIFLLGFCWWGYQRIRPRLLAERASGKTSIYWHVTAWFWIGFVAWLCNGIFGHDFYRTWWLALAMAHMGVMIGAVVNGPKGDEATRHAAQGYCGPAENNMRAQPFS</sequence>
<evidence type="ECO:0000256" key="1">
    <source>
        <dbReference type="ARBA" id="ARBA00004141"/>
    </source>
</evidence>
<feature type="transmembrane region" description="Helical" evidence="5">
    <location>
        <begin position="377"/>
        <end position="398"/>
    </location>
</feature>
<evidence type="ECO:0000256" key="5">
    <source>
        <dbReference type="SAM" id="Phobius"/>
    </source>
</evidence>
<keyword evidence="3 5" id="KW-1133">Transmembrane helix</keyword>
<evidence type="ECO:0000256" key="4">
    <source>
        <dbReference type="ARBA" id="ARBA00023136"/>
    </source>
</evidence>
<dbReference type="PANTHER" id="PTHR37422">
    <property type="entry name" value="TEICHURONIC ACID BIOSYNTHESIS PROTEIN TUAE"/>
    <property type="match status" value="1"/>
</dbReference>
<feature type="transmembrane region" description="Helical" evidence="5">
    <location>
        <begin position="404"/>
        <end position="423"/>
    </location>
</feature>
<organism evidence="7 8">
    <name type="scientific">Desulfovibrio intestinalis</name>
    <dbReference type="NCBI Taxonomy" id="58621"/>
    <lineage>
        <taxon>Bacteria</taxon>
        <taxon>Pseudomonadati</taxon>
        <taxon>Thermodesulfobacteriota</taxon>
        <taxon>Desulfovibrionia</taxon>
        <taxon>Desulfovibrionales</taxon>
        <taxon>Desulfovibrionaceae</taxon>
        <taxon>Desulfovibrio</taxon>
    </lineage>
</organism>
<accession>A0A7W8C058</accession>
<proteinExistence type="predicted"/>
<evidence type="ECO:0000256" key="3">
    <source>
        <dbReference type="ARBA" id="ARBA00022989"/>
    </source>
</evidence>
<comment type="subcellular location">
    <subcellularLocation>
        <location evidence="1">Membrane</location>
        <topology evidence="1">Multi-pass membrane protein</topology>
    </subcellularLocation>
</comment>
<feature type="transmembrane region" description="Helical" evidence="5">
    <location>
        <begin position="182"/>
        <end position="200"/>
    </location>
</feature>
<evidence type="ECO:0000256" key="2">
    <source>
        <dbReference type="ARBA" id="ARBA00022692"/>
    </source>
</evidence>
<keyword evidence="2 5" id="KW-0812">Transmembrane</keyword>
<evidence type="ECO:0000313" key="8">
    <source>
        <dbReference type="Proteomes" id="UP000539075"/>
    </source>
</evidence>
<feature type="transmembrane region" description="Helical" evidence="5">
    <location>
        <begin position="80"/>
        <end position="100"/>
    </location>
</feature>
<dbReference type="InterPro" id="IPR007016">
    <property type="entry name" value="O-antigen_ligase-rel_domated"/>
</dbReference>
<reference evidence="7 8" key="1">
    <citation type="submission" date="2020-08" db="EMBL/GenBank/DDBJ databases">
        <title>Genomic Encyclopedia of Type Strains, Phase IV (KMG-IV): sequencing the most valuable type-strain genomes for metagenomic binning, comparative biology and taxonomic classification.</title>
        <authorList>
            <person name="Goeker M."/>
        </authorList>
    </citation>
    <scope>NUCLEOTIDE SEQUENCE [LARGE SCALE GENOMIC DNA]</scope>
    <source>
        <strain evidence="7 8">DSM 11275</strain>
    </source>
</reference>
<protein>
    <recommendedName>
        <fullName evidence="6">O-antigen ligase-related domain-containing protein</fullName>
    </recommendedName>
</protein>
<feature type="transmembrane region" description="Helical" evidence="5">
    <location>
        <begin position="336"/>
        <end position="357"/>
    </location>
</feature>
<dbReference type="Pfam" id="PF04932">
    <property type="entry name" value="Wzy_C"/>
    <property type="match status" value="1"/>
</dbReference>
<feature type="transmembrane region" description="Helical" evidence="5">
    <location>
        <begin position="231"/>
        <end position="248"/>
    </location>
</feature>
<dbReference type="Proteomes" id="UP000539075">
    <property type="component" value="Unassembled WGS sequence"/>
</dbReference>
<comment type="caution">
    <text evidence="7">The sequence shown here is derived from an EMBL/GenBank/DDBJ whole genome shotgun (WGS) entry which is preliminary data.</text>
</comment>
<evidence type="ECO:0000259" key="6">
    <source>
        <dbReference type="Pfam" id="PF04932"/>
    </source>
</evidence>
<keyword evidence="8" id="KW-1185">Reference proteome</keyword>
<feature type="transmembrane region" description="Helical" evidence="5">
    <location>
        <begin position="255"/>
        <end position="273"/>
    </location>
</feature>
<dbReference type="RefSeq" id="WP_343060062.1">
    <property type="nucleotide sequence ID" value="NZ_JACHGO010000001.1"/>
</dbReference>
<feature type="transmembrane region" description="Helical" evidence="5">
    <location>
        <begin position="47"/>
        <end position="68"/>
    </location>
</feature>
<feature type="transmembrane region" description="Helical" evidence="5">
    <location>
        <begin position="106"/>
        <end position="125"/>
    </location>
</feature>